<dbReference type="EMBL" id="QJKD01000022">
    <property type="protein sequence ID" value="PXX45885.1"/>
    <property type="molecule type" value="Genomic_DNA"/>
</dbReference>
<dbReference type="InterPro" id="IPR017853">
    <property type="entry name" value="GH"/>
</dbReference>
<reference evidence="3 4" key="1">
    <citation type="submission" date="2018-05" db="EMBL/GenBank/DDBJ databases">
        <title>Genomic Encyclopedia of Type Strains, Phase IV (KMG-IV): sequencing the most valuable type-strain genomes for metagenomic binning, comparative biology and taxonomic classification.</title>
        <authorList>
            <person name="Goeker M."/>
        </authorList>
    </citation>
    <scope>NUCLEOTIDE SEQUENCE [LARGE SCALE GENOMIC DNA]</scope>
    <source>
        <strain evidence="3 4">DSM 24995</strain>
    </source>
</reference>
<dbReference type="RefSeq" id="WP_110326075.1">
    <property type="nucleotide sequence ID" value="NZ_QJKD01000022.1"/>
</dbReference>
<feature type="domain" description="6-phospho-N-acetylmuramidase C-terminal" evidence="1">
    <location>
        <begin position="252"/>
        <end position="349"/>
    </location>
</feature>
<sequence length="356" mass="39903">MKTGISLYFSNGVEKNEAMIRKAQKAGIRYAFTSMHIPEETGIDYKRDARKLLEQCRDAGINLIVDVSPVTLEKLGCTSFDELLSLGITYIRLDFGFTAEKTVALSEKFHIVFNASTISQEDIQDWAAAGADFTRFAACHNYYPKPYTGLSLDRVKEMNQRLKILGFTTMAFVPGNAGLRGPLCEGLPTVEEHRFSRDEVLLHMLELYQADSDIVLVGDNDVTEEVWTQVAALSKGYVALHADILPGYEFERAIIHHDRPDSSEYVIRSQESRFNCRDRVVAADTAGDLSDQRLAGNICIANEAYLRYMGELEISRVDMPSDPRVNVIGQVAGKDRKYLPYIREGLGFYLCPADGQ</sequence>
<name>A0A2V3XV30_9FIRM</name>
<dbReference type="SUPFAM" id="SSF50891">
    <property type="entry name" value="Cyclophilin-like"/>
    <property type="match status" value="1"/>
</dbReference>
<dbReference type="Gene3D" id="3.20.20.70">
    <property type="entry name" value="Aldolase class I"/>
    <property type="match status" value="1"/>
</dbReference>
<keyword evidence="4" id="KW-1185">Reference proteome</keyword>
<dbReference type="Pfam" id="PF05913">
    <property type="entry name" value="MupG_C"/>
    <property type="match status" value="1"/>
</dbReference>
<dbReference type="InterPro" id="IPR029000">
    <property type="entry name" value="Cyclophilin-like_dom_sf"/>
</dbReference>
<dbReference type="InterPro" id="IPR013785">
    <property type="entry name" value="Aldolase_TIM"/>
</dbReference>
<accession>A0A2V3XV30</accession>
<gene>
    <name evidence="3" type="ORF">DFR60_12270</name>
</gene>
<dbReference type="InterPro" id="IPR043797">
    <property type="entry name" value="MupG_N"/>
</dbReference>
<proteinExistence type="predicted"/>
<dbReference type="InterPro" id="IPR043894">
    <property type="entry name" value="MupG_C"/>
</dbReference>
<evidence type="ECO:0000259" key="1">
    <source>
        <dbReference type="Pfam" id="PF05913"/>
    </source>
</evidence>
<dbReference type="PANTHER" id="PTHR38435:SF2">
    <property type="entry name" value="DUF871 DOMAIN-CONTAINING PROTEIN"/>
    <property type="match status" value="1"/>
</dbReference>
<comment type="caution">
    <text evidence="3">The sequence shown here is derived from an EMBL/GenBank/DDBJ whole genome shotgun (WGS) entry which is preliminary data.</text>
</comment>
<dbReference type="SUPFAM" id="SSF51445">
    <property type="entry name" value="(Trans)glycosidases"/>
    <property type="match status" value="1"/>
</dbReference>
<dbReference type="PANTHER" id="PTHR38435">
    <property type="match status" value="1"/>
</dbReference>
<dbReference type="Pfam" id="PF19200">
    <property type="entry name" value="MupG_N"/>
    <property type="match status" value="1"/>
</dbReference>
<feature type="domain" description="6-phospho-N-acetylmuramidase N-terminal" evidence="2">
    <location>
        <begin position="3"/>
        <end position="231"/>
    </location>
</feature>
<evidence type="ECO:0000313" key="3">
    <source>
        <dbReference type="EMBL" id="PXX45885.1"/>
    </source>
</evidence>
<evidence type="ECO:0000313" key="4">
    <source>
        <dbReference type="Proteomes" id="UP000248057"/>
    </source>
</evidence>
<organism evidence="3 4">
    <name type="scientific">Hungatella effluvii</name>
    <dbReference type="NCBI Taxonomy" id="1096246"/>
    <lineage>
        <taxon>Bacteria</taxon>
        <taxon>Bacillati</taxon>
        <taxon>Bacillota</taxon>
        <taxon>Clostridia</taxon>
        <taxon>Lachnospirales</taxon>
        <taxon>Lachnospiraceae</taxon>
        <taxon>Hungatella</taxon>
    </lineage>
</organism>
<dbReference type="Proteomes" id="UP000248057">
    <property type="component" value="Unassembled WGS sequence"/>
</dbReference>
<dbReference type="Gene3D" id="2.40.100.10">
    <property type="entry name" value="Cyclophilin-like"/>
    <property type="match status" value="1"/>
</dbReference>
<evidence type="ECO:0000259" key="2">
    <source>
        <dbReference type="Pfam" id="PF19200"/>
    </source>
</evidence>
<dbReference type="AlphaFoldDB" id="A0A2V3XV30"/>
<dbReference type="GeneID" id="86064588"/>
<protein>
    <recommendedName>
        <fullName evidence="5">Outer surface protein</fullName>
    </recommendedName>
</protein>
<dbReference type="InterPro" id="IPR008589">
    <property type="entry name" value="MupG"/>
</dbReference>
<evidence type="ECO:0008006" key="5">
    <source>
        <dbReference type="Google" id="ProtNLM"/>
    </source>
</evidence>